<sequence length="55" mass="6579">LEAELFFTHISGNKQLGAVRLRSLYLENCFRSIDTYFSQFRFTKFFSKISKFCEL</sequence>
<dbReference type="EMBL" id="JYDO01001760">
    <property type="protein sequence ID" value="KRZ63888.1"/>
    <property type="molecule type" value="Genomic_DNA"/>
</dbReference>
<keyword evidence="2" id="KW-1185">Reference proteome</keyword>
<evidence type="ECO:0000313" key="2">
    <source>
        <dbReference type="Proteomes" id="UP000054843"/>
    </source>
</evidence>
<comment type="caution">
    <text evidence="1">The sequence shown here is derived from an EMBL/GenBank/DDBJ whole genome shotgun (WGS) entry which is preliminary data.</text>
</comment>
<dbReference type="AlphaFoldDB" id="A0A0V1LWK2"/>
<reference evidence="1 2" key="1">
    <citation type="submission" date="2015-01" db="EMBL/GenBank/DDBJ databases">
        <title>Evolution of Trichinella species and genotypes.</title>
        <authorList>
            <person name="Korhonen P.K."/>
            <person name="Edoardo P."/>
            <person name="Giuseppe L.R."/>
            <person name="Gasser R.B."/>
        </authorList>
    </citation>
    <scope>NUCLEOTIDE SEQUENCE [LARGE SCALE GENOMIC DNA]</scope>
    <source>
        <strain evidence="1">ISS1980</strain>
    </source>
</reference>
<accession>A0A0V1LWK2</accession>
<dbReference type="Proteomes" id="UP000054843">
    <property type="component" value="Unassembled WGS sequence"/>
</dbReference>
<name>A0A0V1LWK2_9BILA</name>
<feature type="non-terminal residue" evidence="1">
    <location>
        <position position="1"/>
    </location>
</feature>
<protein>
    <submittedName>
        <fullName evidence="1">Uncharacterized protein</fullName>
    </submittedName>
</protein>
<organism evidence="1 2">
    <name type="scientific">Trichinella papuae</name>
    <dbReference type="NCBI Taxonomy" id="268474"/>
    <lineage>
        <taxon>Eukaryota</taxon>
        <taxon>Metazoa</taxon>
        <taxon>Ecdysozoa</taxon>
        <taxon>Nematoda</taxon>
        <taxon>Enoplea</taxon>
        <taxon>Dorylaimia</taxon>
        <taxon>Trichinellida</taxon>
        <taxon>Trichinellidae</taxon>
        <taxon>Trichinella</taxon>
    </lineage>
</organism>
<proteinExistence type="predicted"/>
<evidence type="ECO:0000313" key="1">
    <source>
        <dbReference type="EMBL" id="KRZ63888.1"/>
    </source>
</evidence>
<gene>
    <name evidence="1" type="ORF">T10_5421</name>
</gene>